<keyword evidence="4 7" id="KW-0012">Acyltransferase</keyword>
<dbReference type="InterPro" id="IPR050858">
    <property type="entry name" value="Mal-CoA-ACP_Trans/PKS_FabD"/>
</dbReference>
<dbReference type="InterPro" id="IPR024925">
    <property type="entry name" value="Malonyl_CoA-ACP_transAc"/>
</dbReference>
<dbReference type="InterPro" id="IPR004410">
    <property type="entry name" value="Malonyl_CoA-ACP_transAc_FabD"/>
</dbReference>
<sequence length="315" mass="34509">MSIKCAFLFAGQGSQAVGMGKDFFDNSEVAVDMVNRASERTGIDFEKLLFEENDDLEKTEFTQPAILLVSSIAHKLFENEMAIKPYYALGHSLGEFSALVSVGALDAIDGVELVNLRGKLMAEACDGQDVGMMVSLGLDDDKVEEICSAQRDNGLKVWAVNYNAKGQIVIAGIKNDLKILEPILKEAKAKRAMLLNMSIASHCPLLDSAIAPLSEKLEELIRDEFLSPVISNVTADKYNTKEEALDVLAKQLVSPVLYKQSIAKFDDEVDCYIEFGHGGVLKGLNRRATKKPHFVVSDMASLQTTIEEVSKLAQK</sequence>
<accession>A0A1W1BCC4</accession>
<dbReference type="SMART" id="SM00827">
    <property type="entry name" value="PKS_AT"/>
    <property type="match status" value="1"/>
</dbReference>
<dbReference type="SUPFAM" id="SSF55048">
    <property type="entry name" value="Probable ACP-binding domain of malonyl-CoA ACP transacylase"/>
    <property type="match status" value="1"/>
</dbReference>
<dbReference type="EMBL" id="FPHG01000007">
    <property type="protein sequence ID" value="SFV51068.1"/>
    <property type="molecule type" value="Genomic_DNA"/>
</dbReference>
<dbReference type="GO" id="GO:0004314">
    <property type="term" value="F:[acyl-carrier-protein] S-malonyltransferase activity"/>
    <property type="evidence" value="ECO:0007669"/>
    <property type="project" value="UniProtKB-EC"/>
</dbReference>
<organism evidence="7">
    <name type="scientific">hydrothermal vent metagenome</name>
    <dbReference type="NCBI Taxonomy" id="652676"/>
    <lineage>
        <taxon>unclassified sequences</taxon>
        <taxon>metagenomes</taxon>
        <taxon>ecological metagenomes</taxon>
    </lineage>
</organism>
<evidence type="ECO:0000256" key="1">
    <source>
        <dbReference type="ARBA" id="ARBA00008217"/>
    </source>
</evidence>
<name>A0A1W1BCC4_9ZZZZ</name>
<dbReference type="GO" id="GO:0005829">
    <property type="term" value="C:cytosol"/>
    <property type="evidence" value="ECO:0007669"/>
    <property type="project" value="TreeGrafter"/>
</dbReference>
<reference evidence="7" key="1">
    <citation type="submission" date="2016-10" db="EMBL/GenBank/DDBJ databases">
        <authorList>
            <person name="de Groot N.N."/>
        </authorList>
    </citation>
    <scope>NUCLEOTIDE SEQUENCE</scope>
</reference>
<gene>
    <name evidence="7" type="ORF">MNB_SV-9-1058</name>
</gene>
<dbReference type="GO" id="GO:0006633">
    <property type="term" value="P:fatty acid biosynthetic process"/>
    <property type="evidence" value="ECO:0007669"/>
    <property type="project" value="TreeGrafter"/>
</dbReference>
<dbReference type="PANTHER" id="PTHR42681:SF1">
    <property type="entry name" value="MALONYL-COA-ACYL CARRIER PROTEIN TRANSACYLASE, MITOCHONDRIAL"/>
    <property type="match status" value="1"/>
</dbReference>
<dbReference type="InterPro" id="IPR014043">
    <property type="entry name" value="Acyl_transferase_dom"/>
</dbReference>
<dbReference type="Gene3D" id="3.40.366.10">
    <property type="entry name" value="Malonyl-Coenzyme A Acyl Carrier Protein, domain 2"/>
    <property type="match status" value="1"/>
</dbReference>
<dbReference type="PIRSF" id="PIRSF000446">
    <property type="entry name" value="Mct"/>
    <property type="match status" value="1"/>
</dbReference>
<dbReference type="InterPro" id="IPR001227">
    <property type="entry name" value="Ac_transferase_dom_sf"/>
</dbReference>
<comment type="similarity">
    <text evidence="1">Belongs to the FabD family.</text>
</comment>
<dbReference type="AlphaFoldDB" id="A0A1W1BCC4"/>
<dbReference type="InterPro" id="IPR016036">
    <property type="entry name" value="Malonyl_transacylase_ACP-bd"/>
</dbReference>
<proteinExistence type="inferred from homology"/>
<dbReference type="NCBIfam" id="TIGR00128">
    <property type="entry name" value="fabD"/>
    <property type="match status" value="1"/>
</dbReference>
<feature type="domain" description="Malonyl-CoA:ACP transacylase (MAT)" evidence="6">
    <location>
        <begin position="8"/>
        <end position="304"/>
    </location>
</feature>
<dbReference type="EC" id="2.3.1.39" evidence="2"/>
<dbReference type="SUPFAM" id="SSF52151">
    <property type="entry name" value="FabD/lysophospholipase-like"/>
    <property type="match status" value="1"/>
</dbReference>
<evidence type="ECO:0000256" key="5">
    <source>
        <dbReference type="ARBA" id="ARBA00048462"/>
    </source>
</evidence>
<keyword evidence="3 7" id="KW-0808">Transferase</keyword>
<evidence type="ECO:0000256" key="4">
    <source>
        <dbReference type="ARBA" id="ARBA00023315"/>
    </source>
</evidence>
<evidence type="ECO:0000256" key="3">
    <source>
        <dbReference type="ARBA" id="ARBA00022679"/>
    </source>
</evidence>
<dbReference type="PANTHER" id="PTHR42681">
    <property type="entry name" value="MALONYL-COA-ACYL CARRIER PROTEIN TRANSACYLASE, MITOCHONDRIAL"/>
    <property type="match status" value="1"/>
</dbReference>
<protein>
    <recommendedName>
        <fullName evidence="2">[acyl-carrier-protein] S-malonyltransferase</fullName>
        <ecNumber evidence="2">2.3.1.39</ecNumber>
    </recommendedName>
</protein>
<comment type="catalytic activity">
    <reaction evidence="5">
        <text>holo-[ACP] + malonyl-CoA = malonyl-[ACP] + CoA</text>
        <dbReference type="Rhea" id="RHEA:41792"/>
        <dbReference type="Rhea" id="RHEA-COMP:9623"/>
        <dbReference type="Rhea" id="RHEA-COMP:9685"/>
        <dbReference type="ChEBI" id="CHEBI:57287"/>
        <dbReference type="ChEBI" id="CHEBI:57384"/>
        <dbReference type="ChEBI" id="CHEBI:64479"/>
        <dbReference type="ChEBI" id="CHEBI:78449"/>
        <dbReference type="EC" id="2.3.1.39"/>
    </reaction>
</comment>
<dbReference type="InterPro" id="IPR016035">
    <property type="entry name" value="Acyl_Trfase/lysoPLipase"/>
</dbReference>
<evidence type="ECO:0000313" key="7">
    <source>
        <dbReference type="EMBL" id="SFV51068.1"/>
    </source>
</evidence>
<dbReference type="Gene3D" id="3.30.70.250">
    <property type="entry name" value="Malonyl-CoA ACP transacylase, ACP-binding"/>
    <property type="match status" value="1"/>
</dbReference>
<evidence type="ECO:0000259" key="6">
    <source>
        <dbReference type="SMART" id="SM00827"/>
    </source>
</evidence>
<dbReference type="Pfam" id="PF00698">
    <property type="entry name" value="Acyl_transf_1"/>
    <property type="match status" value="1"/>
</dbReference>
<evidence type="ECO:0000256" key="2">
    <source>
        <dbReference type="ARBA" id="ARBA00013258"/>
    </source>
</evidence>